<dbReference type="InterPro" id="IPR010359">
    <property type="entry name" value="IrrE_HExxH"/>
</dbReference>
<protein>
    <submittedName>
        <fullName evidence="4">XRE family transcriptional regulator</fullName>
    </submittedName>
</protein>
<feature type="domain" description="HTH cro/C1-type" evidence="3">
    <location>
        <begin position="37"/>
        <end position="91"/>
    </location>
</feature>
<dbReference type="Pfam" id="PF06114">
    <property type="entry name" value="Peptidase_M78"/>
    <property type="match status" value="1"/>
</dbReference>
<accession>A0ABP9H401</accession>
<evidence type="ECO:0000313" key="4">
    <source>
        <dbReference type="EMBL" id="GAA4958623.1"/>
    </source>
</evidence>
<gene>
    <name evidence="4" type="ORF">GCM10023224_50770</name>
</gene>
<dbReference type="Gene3D" id="1.10.260.40">
    <property type="entry name" value="lambda repressor-like DNA-binding domains"/>
    <property type="match status" value="1"/>
</dbReference>
<dbReference type="Proteomes" id="UP001499993">
    <property type="component" value="Unassembled WGS sequence"/>
</dbReference>
<dbReference type="PANTHER" id="PTHR43236">
    <property type="entry name" value="ANTITOXIN HIGA1"/>
    <property type="match status" value="1"/>
</dbReference>
<dbReference type="InterPro" id="IPR001387">
    <property type="entry name" value="Cro/C1-type_HTH"/>
</dbReference>
<name>A0ABP9H401_9ACTN</name>
<keyword evidence="5" id="KW-1185">Reference proteome</keyword>
<dbReference type="InterPro" id="IPR052345">
    <property type="entry name" value="Rad_response_metalloprotease"/>
</dbReference>
<dbReference type="PROSITE" id="PS50943">
    <property type="entry name" value="HTH_CROC1"/>
    <property type="match status" value="1"/>
</dbReference>
<dbReference type="InterPro" id="IPR010982">
    <property type="entry name" value="Lambda_DNA-bd_dom_sf"/>
</dbReference>
<evidence type="ECO:0000256" key="2">
    <source>
        <dbReference type="SAM" id="SignalP"/>
    </source>
</evidence>
<feature type="chain" id="PRO_5045041607" evidence="2">
    <location>
        <begin position="20"/>
        <end position="388"/>
    </location>
</feature>
<feature type="signal peptide" evidence="2">
    <location>
        <begin position="1"/>
        <end position="19"/>
    </location>
</feature>
<reference evidence="5" key="1">
    <citation type="journal article" date="2019" name="Int. J. Syst. Evol. Microbiol.">
        <title>The Global Catalogue of Microorganisms (GCM) 10K type strain sequencing project: providing services to taxonomists for standard genome sequencing and annotation.</title>
        <authorList>
            <consortium name="The Broad Institute Genomics Platform"/>
            <consortium name="The Broad Institute Genome Sequencing Center for Infectious Disease"/>
            <person name="Wu L."/>
            <person name="Ma J."/>
        </authorList>
    </citation>
    <scope>NUCLEOTIDE SEQUENCE [LARGE SCALE GENOMIC DNA]</scope>
    <source>
        <strain evidence="5">JCM 18123</strain>
    </source>
</reference>
<dbReference type="SMART" id="SM00530">
    <property type="entry name" value="HTH_XRE"/>
    <property type="match status" value="1"/>
</dbReference>
<dbReference type="Gene3D" id="1.10.10.2910">
    <property type="match status" value="1"/>
</dbReference>
<evidence type="ECO:0000259" key="3">
    <source>
        <dbReference type="PROSITE" id="PS50943"/>
    </source>
</evidence>
<organism evidence="4 5">
    <name type="scientific">Streptomonospora halophila</name>
    <dbReference type="NCBI Taxonomy" id="427369"/>
    <lineage>
        <taxon>Bacteria</taxon>
        <taxon>Bacillati</taxon>
        <taxon>Actinomycetota</taxon>
        <taxon>Actinomycetes</taxon>
        <taxon>Streptosporangiales</taxon>
        <taxon>Nocardiopsidaceae</taxon>
        <taxon>Streptomonospora</taxon>
    </lineage>
</organism>
<proteinExistence type="inferred from homology"/>
<comment type="similarity">
    <text evidence="1">Belongs to the short-chain fatty acyl-CoA assimilation regulator (ScfR) family.</text>
</comment>
<evidence type="ECO:0000313" key="5">
    <source>
        <dbReference type="Proteomes" id="UP001499993"/>
    </source>
</evidence>
<dbReference type="PANTHER" id="PTHR43236:SF1">
    <property type="entry name" value="BLL7220 PROTEIN"/>
    <property type="match status" value="1"/>
</dbReference>
<dbReference type="EMBL" id="BAABIK010000055">
    <property type="protein sequence ID" value="GAA4958623.1"/>
    <property type="molecule type" value="Genomic_DNA"/>
</dbReference>
<sequence>MACAVVVLLMPLTTPSGCAMIAHMQEELSWALIGERVRVGRAAAGLSQQALADAIGLERSMVSKLEKGDRRVDAVELTRIARALHWPLSSFLDPAPEVVSRRSALAEAASSGDSDAAREAHRAEAVLSEWLRDVRQLVDDGFLRVPRLLRCRQRVTDVDGARRAAGWLRGELGLGEGPVDSVADVCERAGQFVAVVPLRTEGASLIDGEIAAAVVSGDQAPGRRRSTGAHELGHMVLGDEFSSDLGVHASREERERAVEAFAAEFLLPGGCVSPVGEEADEEARREALVRVSATYRVSWTLAVTQLRRTGGVGWDEARRLRACTPTDVEFRDALGWKPQPDLASVRVPPRYASAVVAALRAAAITPARAVEMMRGQVTTEELTEEAAD</sequence>
<comment type="caution">
    <text evidence="4">The sequence shown here is derived from an EMBL/GenBank/DDBJ whole genome shotgun (WGS) entry which is preliminary data.</text>
</comment>
<evidence type="ECO:0000256" key="1">
    <source>
        <dbReference type="ARBA" id="ARBA00007227"/>
    </source>
</evidence>
<dbReference type="Pfam" id="PF01381">
    <property type="entry name" value="HTH_3"/>
    <property type="match status" value="1"/>
</dbReference>
<dbReference type="SUPFAM" id="SSF47413">
    <property type="entry name" value="lambda repressor-like DNA-binding domains"/>
    <property type="match status" value="1"/>
</dbReference>
<dbReference type="CDD" id="cd00093">
    <property type="entry name" value="HTH_XRE"/>
    <property type="match status" value="1"/>
</dbReference>
<keyword evidence="2" id="KW-0732">Signal</keyword>